<protein>
    <recommendedName>
        <fullName evidence="2">Protein kinase domain-containing protein</fullName>
    </recommendedName>
</protein>
<proteinExistence type="predicted"/>
<name>A0A089LTF1_9BACL</name>
<keyword evidence="4" id="KW-1185">Reference proteome</keyword>
<dbReference type="KEGG" id="pste:PSTEL_18550"/>
<dbReference type="STRING" id="169760.PSTEL_18550"/>
<dbReference type="InterPro" id="IPR017441">
    <property type="entry name" value="Protein_kinase_ATP_BS"/>
</dbReference>
<feature type="binding site" evidence="1">
    <location>
        <position position="56"/>
    </location>
    <ligand>
        <name>ATP</name>
        <dbReference type="ChEBI" id="CHEBI:30616"/>
    </ligand>
</feature>
<dbReference type="Gene3D" id="1.10.510.10">
    <property type="entry name" value="Transferase(Phosphotransferase) domain 1"/>
    <property type="match status" value="1"/>
</dbReference>
<dbReference type="RefSeq" id="WP_038697378.1">
    <property type="nucleotide sequence ID" value="NZ_CP009286.1"/>
</dbReference>
<feature type="domain" description="Protein kinase" evidence="2">
    <location>
        <begin position="27"/>
        <end position="273"/>
    </location>
</feature>
<reference evidence="3 4" key="1">
    <citation type="submission" date="2014-08" db="EMBL/GenBank/DDBJ databases">
        <title>Comparative genomics of the Paenibacillus odorifer group.</title>
        <authorList>
            <person name="den Bakker H.C."/>
            <person name="Tsai Y.-C."/>
            <person name="Martin N."/>
            <person name="Korlach J."/>
            <person name="Wiedmann M."/>
        </authorList>
    </citation>
    <scope>NUCLEOTIDE SEQUENCE [LARGE SCALE GENOMIC DNA]</scope>
    <source>
        <strain evidence="3 4">DSM 14472</strain>
    </source>
</reference>
<evidence type="ECO:0000313" key="3">
    <source>
        <dbReference type="EMBL" id="AIQ64816.1"/>
    </source>
</evidence>
<dbReference type="PANTHER" id="PTHR24347">
    <property type="entry name" value="SERINE/THREONINE-PROTEIN KINASE"/>
    <property type="match status" value="1"/>
</dbReference>
<keyword evidence="1" id="KW-0547">Nucleotide-binding</keyword>
<dbReference type="GO" id="GO:0004672">
    <property type="term" value="F:protein kinase activity"/>
    <property type="evidence" value="ECO:0007669"/>
    <property type="project" value="InterPro"/>
</dbReference>
<dbReference type="Proteomes" id="UP000029507">
    <property type="component" value="Chromosome"/>
</dbReference>
<dbReference type="GO" id="GO:0005524">
    <property type="term" value="F:ATP binding"/>
    <property type="evidence" value="ECO:0007669"/>
    <property type="project" value="UniProtKB-UniRule"/>
</dbReference>
<dbReference type="InterPro" id="IPR000719">
    <property type="entry name" value="Prot_kinase_dom"/>
</dbReference>
<dbReference type="HOGENOM" id="CLU_000288_135_5_9"/>
<keyword evidence="1" id="KW-0067">ATP-binding</keyword>
<evidence type="ECO:0000313" key="4">
    <source>
        <dbReference type="Proteomes" id="UP000029507"/>
    </source>
</evidence>
<dbReference type="SUPFAM" id="SSF56112">
    <property type="entry name" value="Protein kinase-like (PK-like)"/>
    <property type="match status" value="1"/>
</dbReference>
<dbReference type="SMART" id="SM00220">
    <property type="entry name" value="S_TKc"/>
    <property type="match status" value="1"/>
</dbReference>
<sequence>MFERLRAFVAAWRDYPLEPGALIGGRYEVISRLGLGSYGLTYRCLDRESKREVAVKQAKPSKKDIGYTMLLRERDVLLRLDHPRIPSCRDFIEDKGSVWLVTDYIYGSTFEQLIFDEGSVFGEKETLGFILRLMDVVGYIHEKGIAHLDLRIPNIIAKGEELYVIDFGLARPFVEASDQADQNFLRDPDPDGLPARMPASISSDLHDIGHLMLFMLYSGFSPQRGQQERSWTEELPLSPAMRGLLLRLLDHPESYQDTGELIDELRTVLTQVS</sequence>
<organism evidence="3 4">
    <name type="scientific">Paenibacillus stellifer</name>
    <dbReference type="NCBI Taxonomy" id="169760"/>
    <lineage>
        <taxon>Bacteria</taxon>
        <taxon>Bacillati</taxon>
        <taxon>Bacillota</taxon>
        <taxon>Bacilli</taxon>
        <taxon>Bacillales</taxon>
        <taxon>Paenibacillaceae</taxon>
        <taxon>Paenibacillus</taxon>
    </lineage>
</organism>
<dbReference type="PROSITE" id="PS00107">
    <property type="entry name" value="PROTEIN_KINASE_ATP"/>
    <property type="match status" value="1"/>
</dbReference>
<evidence type="ECO:0000259" key="2">
    <source>
        <dbReference type="PROSITE" id="PS50011"/>
    </source>
</evidence>
<dbReference type="EMBL" id="CP009286">
    <property type="protein sequence ID" value="AIQ64816.1"/>
    <property type="molecule type" value="Genomic_DNA"/>
</dbReference>
<dbReference type="AlphaFoldDB" id="A0A089LTF1"/>
<gene>
    <name evidence="3" type="ORF">PSTEL_18550</name>
</gene>
<dbReference type="PROSITE" id="PS50011">
    <property type="entry name" value="PROTEIN_KINASE_DOM"/>
    <property type="match status" value="1"/>
</dbReference>
<dbReference type="Pfam" id="PF00069">
    <property type="entry name" value="Pkinase"/>
    <property type="match status" value="1"/>
</dbReference>
<accession>A0A089LTF1</accession>
<evidence type="ECO:0000256" key="1">
    <source>
        <dbReference type="PROSITE-ProRule" id="PRU10141"/>
    </source>
</evidence>
<dbReference type="InterPro" id="IPR011009">
    <property type="entry name" value="Kinase-like_dom_sf"/>
</dbReference>